<evidence type="ECO:0000313" key="3">
    <source>
        <dbReference type="Proteomes" id="UP000198281"/>
    </source>
</evidence>
<feature type="domain" description="TehB/YeaR-like" evidence="1">
    <location>
        <begin position="7"/>
        <end position="81"/>
    </location>
</feature>
<dbReference type="Pfam" id="PF09313">
    <property type="entry name" value="TehB-like"/>
    <property type="match status" value="1"/>
</dbReference>
<accession>A0A239HIQ9</accession>
<dbReference type="Gene3D" id="2.60.120.10">
    <property type="entry name" value="Jelly Rolls"/>
    <property type="match status" value="1"/>
</dbReference>
<dbReference type="InterPro" id="IPR014710">
    <property type="entry name" value="RmlC-like_jellyroll"/>
</dbReference>
<sequence>MTIQPYRSTPLFDETSLPAALRARHSTKAGVWGVIRVLEGELRLTYLDPPSERILDPRAPGLILPEQPHQVEPMGPLKMRVDFYDQQPDEAALAGG</sequence>
<dbReference type="OrthoDB" id="7282222at2"/>
<dbReference type="Proteomes" id="UP000198281">
    <property type="component" value="Unassembled WGS sequence"/>
</dbReference>
<protein>
    <submittedName>
        <fullName evidence="2">Uncharacterized protein, possibly involved in tellurite resistance</fullName>
    </submittedName>
</protein>
<dbReference type="AlphaFoldDB" id="A0A239HIQ9"/>
<organism evidence="2 3">
    <name type="scientific">Edaphosphingomonas laterariae</name>
    <dbReference type="NCBI Taxonomy" id="861865"/>
    <lineage>
        <taxon>Bacteria</taxon>
        <taxon>Pseudomonadati</taxon>
        <taxon>Pseudomonadota</taxon>
        <taxon>Alphaproteobacteria</taxon>
        <taxon>Sphingomonadales</taxon>
        <taxon>Rhizorhabdaceae</taxon>
        <taxon>Edaphosphingomonas</taxon>
    </lineage>
</organism>
<dbReference type="SUPFAM" id="SSF51197">
    <property type="entry name" value="Clavaminate synthase-like"/>
    <property type="match status" value="1"/>
</dbReference>
<reference evidence="3" key="1">
    <citation type="submission" date="2017-06" db="EMBL/GenBank/DDBJ databases">
        <authorList>
            <person name="Varghese N."/>
            <person name="Submissions S."/>
        </authorList>
    </citation>
    <scope>NUCLEOTIDE SEQUENCE [LARGE SCALE GENOMIC DNA]</scope>
    <source>
        <strain evidence="3">LNB2</strain>
    </source>
</reference>
<evidence type="ECO:0000259" key="1">
    <source>
        <dbReference type="Pfam" id="PF09313"/>
    </source>
</evidence>
<gene>
    <name evidence="2" type="ORF">SAMN06295912_11737</name>
</gene>
<dbReference type="EMBL" id="FZOS01000017">
    <property type="protein sequence ID" value="SNS81021.1"/>
    <property type="molecule type" value="Genomic_DNA"/>
</dbReference>
<dbReference type="InterPro" id="IPR015392">
    <property type="entry name" value="TehB/YeaR-like_dom"/>
</dbReference>
<evidence type="ECO:0000313" key="2">
    <source>
        <dbReference type="EMBL" id="SNS81021.1"/>
    </source>
</evidence>
<dbReference type="RefSeq" id="WP_089220320.1">
    <property type="nucleotide sequence ID" value="NZ_FZOS01000017.1"/>
</dbReference>
<keyword evidence="3" id="KW-1185">Reference proteome</keyword>
<proteinExistence type="predicted"/>
<name>A0A239HIQ9_9SPHN</name>